<dbReference type="RefSeq" id="WP_069692436.1">
    <property type="nucleotide sequence ID" value="NZ_CP017147.1"/>
</dbReference>
<evidence type="ECO:0000313" key="3">
    <source>
        <dbReference type="EMBL" id="AOO83236.1"/>
    </source>
</evidence>
<evidence type="ECO:0000256" key="2">
    <source>
        <dbReference type="SAM" id="Phobius"/>
    </source>
</evidence>
<keyword evidence="2" id="KW-1133">Transmembrane helix</keyword>
<name>A0A1D7U794_9HYPH</name>
<dbReference type="AlphaFoldDB" id="A0A1D7U794"/>
<reference evidence="3 4" key="1">
    <citation type="journal article" date="2015" name="Antonie Van Leeuwenhoek">
        <title>Bosea vaviloviae sp. nov., a new species of slow-growing rhizobia isolated from nodules of the relict species Vavilovia formosa (Stev.) Fed.</title>
        <authorList>
            <person name="Safronova V.I."/>
            <person name="Kuznetsova I.G."/>
            <person name="Sazanova A.L."/>
            <person name="Kimeklis A.K."/>
            <person name="Belimov A.A."/>
            <person name="Andronov E.E."/>
            <person name="Pinaev A.G."/>
            <person name="Chizhevskaya E.P."/>
            <person name="Pukhaev A.R."/>
            <person name="Popov K.P."/>
            <person name="Willems A."/>
            <person name="Tikhonovich I.A."/>
        </authorList>
    </citation>
    <scope>NUCLEOTIDE SEQUENCE [LARGE SCALE GENOMIC DNA]</scope>
    <source>
        <strain evidence="3 4">Vaf18</strain>
    </source>
</reference>
<gene>
    <name evidence="3" type="ORF">BHK69_24795</name>
</gene>
<keyword evidence="4" id="KW-1185">Reference proteome</keyword>
<proteinExistence type="predicted"/>
<feature type="compositionally biased region" description="Basic and acidic residues" evidence="1">
    <location>
        <begin position="1"/>
        <end position="23"/>
    </location>
</feature>
<dbReference type="EMBL" id="CP017147">
    <property type="protein sequence ID" value="AOO83236.1"/>
    <property type="molecule type" value="Genomic_DNA"/>
</dbReference>
<sequence length="63" mass="6805">MARERDSSERAVHERDRSAHETEADPGDVLQQEGGPNWPLLIALLGGLVVALLANTFVGLLPD</sequence>
<keyword evidence="2" id="KW-0812">Transmembrane</keyword>
<evidence type="ECO:0000256" key="1">
    <source>
        <dbReference type="SAM" id="MobiDB-lite"/>
    </source>
</evidence>
<keyword evidence="2" id="KW-0472">Membrane</keyword>
<dbReference type="Proteomes" id="UP000094969">
    <property type="component" value="Chromosome"/>
</dbReference>
<protein>
    <submittedName>
        <fullName evidence="3">Uncharacterized protein</fullName>
    </submittedName>
</protein>
<dbReference type="KEGG" id="bvv:BHK69_24795"/>
<evidence type="ECO:0000313" key="4">
    <source>
        <dbReference type="Proteomes" id="UP000094969"/>
    </source>
</evidence>
<dbReference type="OrthoDB" id="9929119at2"/>
<feature type="transmembrane region" description="Helical" evidence="2">
    <location>
        <begin position="38"/>
        <end position="61"/>
    </location>
</feature>
<accession>A0A1D7U794</accession>
<organism evidence="3 4">
    <name type="scientific">Bosea vaviloviae</name>
    <dbReference type="NCBI Taxonomy" id="1526658"/>
    <lineage>
        <taxon>Bacteria</taxon>
        <taxon>Pseudomonadati</taxon>
        <taxon>Pseudomonadota</taxon>
        <taxon>Alphaproteobacteria</taxon>
        <taxon>Hyphomicrobiales</taxon>
        <taxon>Boseaceae</taxon>
        <taxon>Bosea</taxon>
    </lineage>
</organism>
<feature type="region of interest" description="Disordered" evidence="1">
    <location>
        <begin position="1"/>
        <end position="32"/>
    </location>
</feature>